<comment type="subcellular location">
    <subcellularLocation>
        <location evidence="1">Nucleus</location>
    </subcellularLocation>
</comment>
<evidence type="ECO:0000313" key="8">
    <source>
        <dbReference type="Proteomes" id="UP000663848"/>
    </source>
</evidence>
<dbReference type="SUPFAM" id="SSF158553">
    <property type="entry name" value="TAFH domain-like"/>
    <property type="match status" value="1"/>
</dbReference>
<protein>
    <recommendedName>
        <fullName evidence="6">TAFH domain-containing protein</fullName>
    </recommendedName>
</protein>
<comment type="caution">
    <text evidence="7">The sequence shown here is derived from an EMBL/GenBank/DDBJ whole genome shotgun (WGS) entry which is preliminary data.</text>
</comment>
<dbReference type="Proteomes" id="UP000663848">
    <property type="component" value="Unassembled WGS sequence"/>
</dbReference>
<dbReference type="InterPro" id="IPR045144">
    <property type="entry name" value="TAF4"/>
</dbReference>
<dbReference type="Gene3D" id="1.20.120.1110">
    <property type="entry name" value="TAFH/NHR1 domain"/>
    <property type="match status" value="1"/>
</dbReference>
<evidence type="ECO:0000256" key="1">
    <source>
        <dbReference type="ARBA" id="ARBA00004123"/>
    </source>
</evidence>
<name>A0A821K828_9BILA</name>
<dbReference type="GO" id="GO:0006367">
    <property type="term" value="P:transcription initiation at RNA polymerase II promoter"/>
    <property type="evidence" value="ECO:0007669"/>
    <property type="project" value="TreeGrafter"/>
</dbReference>
<evidence type="ECO:0000256" key="3">
    <source>
        <dbReference type="ARBA" id="ARBA00023163"/>
    </source>
</evidence>
<accession>A0A821K828</accession>
<keyword evidence="4" id="KW-0539">Nucleus</keyword>
<evidence type="ECO:0000256" key="4">
    <source>
        <dbReference type="ARBA" id="ARBA00023242"/>
    </source>
</evidence>
<proteinExistence type="predicted"/>
<dbReference type="GO" id="GO:0005669">
    <property type="term" value="C:transcription factor TFIID complex"/>
    <property type="evidence" value="ECO:0007669"/>
    <property type="project" value="InterPro"/>
</dbReference>
<evidence type="ECO:0000256" key="2">
    <source>
        <dbReference type="ARBA" id="ARBA00023015"/>
    </source>
</evidence>
<evidence type="ECO:0000259" key="6">
    <source>
        <dbReference type="PROSITE" id="PS51119"/>
    </source>
</evidence>
<gene>
    <name evidence="7" type="ORF">QYT958_LOCUS19479</name>
</gene>
<organism evidence="7 8">
    <name type="scientific">Rotaria socialis</name>
    <dbReference type="NCBI Taxonomy" id="392032"/>
    <lineage>
        <taxon>Eukaryota</taxon>
        <taxon>Metazoa</taxon>
        <taxon>Spiralia</taxon>
        <taxon>Gnathifera</taxon>
        <taxon>Rotifera</taxon>
        <taxon>Eurotatoria</taxon>
        <taxon>Bdelloidea</taxon>
        <taxon>Philodinida</taxon>
        <taxon>Philodinidae</taxon>
        <taxon>Rotaria</taxon>
    </lineage>
</organism>
<dbReference type="GO" id="GO:0016251">
    <property type="term" value="F:RNA polymerase II general transcription initiation factor activity"/>
    <property type="evidence" value="ECO:0007669"/>
    <property type="project" value="TreeGrafter"/>
</dbReference>
<feature type="domain" description="TAFH" evidence="6">
    <location>
        <begin position="162"/>
        <end position="231"/>
    </location>
</feature>
<evidence type="ECO:0000256" key="5">
    <source>
        <dbReference type="SAM" id="MobiDB-lite"/>
    </source>
</evidence>
<reference evidence="7" key="1">
    <citation type="submission" date="2021-02" db="EMBL/GenBank/DDBJ databases">
        <authorList>
            <person name="Nowell W R."/>
        </authorList>
    </citation>
    <scope>NUCLEOTIDE SEQUENCE</scope>
</reference>
<sequence length="231" mass="25921">MTSSPSPFSNTSKFQVLPTPTTLLFTQPVNNNITINNIGNVAQNIRQTNTQNGTYIHHQQQQQQQQQQQSMSSGTITTPTNIVRLNQTSLAQNQFGSQTIWTNNPSQPSQKIQYSMPIQKEISSPVIQQQSSILPAKLVTQPVVRQTVTAQQAPKFTDAQINDFVAKCRTFLTTLLKLAEKQAPEKLPMVRSCIQDLLDGTIDPESFTQRLHTLYKSQPHTSLVPFFKVNE</sequence>
<evidence type="ECO:0000313" key="7">
    <source>
        <dbReference type="EMBL" id="CAF4729421.1"/>
    </source>
</evidence>
<dbReference type="PANTHER" id="PTHR15138">
    <property type="entry name" value="TRANSCRIPTION INITIATION FACTOR TFIID SUBUNIT 4"/>
    <property type="match status" value="1"/>
</dbReference>
<dbReference type="InterPro" id="IPR003894">
    <property type="entry name" value="TAFH_NHR1"/>
</dbReference>
<keyword evidence="2" id="KW-0805">Transcription regulation</keyword>
<feature type="region of interest" description="Disordered" evidence="5">
    <location>
        <begin position="55"/>
        <end position="76"/>
    </location>
</feature>
<dbReference type="PANTHER" id="PTHR15138:SF14">
    <property type="entry name" value="TRANSCRIPTION INITIATION FACTOR TFIID SUBUNIT 4"/>
    <property type="match status" value="1"/>
</dbReference>
<dbReference type="GO" id="GO:0003677">
    <property type="term" value="F:DNA binding"/>
    <property type="evidence" value="ECO:0007669"/>
    <property type="project" value="TreeGrafter"/>
</dbReference>
<feature type="compositionally biased region" description="Low complexity" evidence="5">
    <location>
        <begin position="59"/>
        <end position="69"/>
    </location>
</feature>
<dbReference type="PROSITE" id="PS51119">
    <property type="entry name" value="TAFH"/>
    <property type="match status" value="1"/>
</dbReference>
<keyword evidence="3" id="KW-0804">Transcription</keyword>
<dbReference type="EMBL" id="CAJOBR010003229">
    <property type="protein sequence ID" value="CAF4729421.1"/>
    <property type="molecule type" value="Genomic_DNA"/>
</dbReference>
<dbReference type="AlphaFoldDB" id="A0A821K828"/>
<dbReference type="InterPro" id="IPR037249">
    <property type="entry name" value="TAFH/NHR1_dom_sf"/>
</dbReference>
<dbReference type="Pfam" id="PF07531">
    <property type="entry name" value="TAFH"/>
    <property type="match status" value="1"/>
</dbReference>